<proteinExistence type="predicted"/>
<dbReference type="GO" id="GO:0030833">
    <property type="term" value="P:regulation of actin filament polymerization"/>
    <property type="evidence" value="ECO:0007669"/>
    <property type="project" value="EnsemblProtists"/>
</dbReference>
<dbReference type="OrthoDB" id="1562946at2759"/>
<dbReference type="Proteomes" id="UP000007797">
    <property type="component" value="Unassembled WGS sequence"/>
</dbReference>
<dbReference type="KEGG" id="dfa:DFA_12123"/>
<feature type="region of interest" description="Disordered" evidence="2">
    <location>
        <begin position="152"/>
        <end position="199"/>
    </location>
</feature>
<organism evidence="5 6">
    <name type="scientific">Cavenderia fasciculata</name>
    <name type="common">Slime mold</name>
    <name type="synonym">Dictyostelium fasciculatum</name>
    <dbReference type="NCBI Taxonomy" id="261658"/>
    <lineage>
        <taxon>Eukaryota</taxon>
        <taxon>Amoebozoa</taxon>
        <taxon>Evosea</taxon>
        <taxon>Eumycetozoa</taxon>
        <taxon>Dictyostelia</taxon>
        <taxon>Acytosteliales</taxon>
        <taxon>Cavenderiaceae</taxon>
        <taxon>Cavenderia</taxon>
    </lineage>
</organism>
<dbReference type="Gene3D" id="3.40.525.10">
    <property type="entry name" value="CRAL-TRIO lipid binding domain"/>
    <property type="match status" value="1"/>
</dbReference>
<dbReference type="GO" id="GO:0050920">
    <property type="term" value="P:regulation of chemotaxis"/>
    <property type="evidence" value="ECO:0007669"/>
    <property type="project" value="EnsemblProtists"/>
</dbReference>
<dbReference type="PANTHER" id="PTHR10194">
    <property type="entry name" value="RAS GTPASE-ACTIVATING PROTEINS"/>
    <property type="match status" value="1"/>
</dbReference>
<name>F4QFV6_CACFS</name>
<dbReference type="GO" id="GO:0046578">
    <property type="term" value="P:regulation of Ras protein signal transduction"/>
    <property type="evidence" value="ECO:0007669"/>
    <property type="project" value="EnsemblProtists"/>
</dbReference>
<feature type="compositionally biased region" description="Polar residues" evidence="2">
    <location>
        <begin position="183"/>
        <end position="196"/>
    </location>
</feature>
<dbReference type="SUPFAM" id="SSF52087">
    <property type="entry name" value="CRAL/TRIO domain"/>
    <property type="match status" value="1"/>
</dbReference>
<feature type="domain" description="CRAL-TRIO" evidence="4">
    <location>
        <begin position="559"/>
        <end position="720"/>
    </location>
</feature>
<feature type="compositionally biased region" description="Polar residues" evidence="2">
    <location>
        <begin position="424"/>
        <end position="434"/>
    </location>
</feature>
<dbReference type="EMBL" id="GL883029">
    <property type="protein sequence ID" value="EGG14353.1"/>
    <property type="molecule type" value="Genomic_DNA"/>
</dbReference>
<dbReference type="InterPro" id="IPR036865">
    <property type="entry name" value="CRAL-TRIO_dom_sf"/>
</dbReference>
<dbReference type="InterPro" id="IPR039360">
    <property type="entry name" value="Ras_GTPase"/>
</dbReference>
<dbReference type="GeneID" id="14866455"/>
<sequence>MEDHLTISGGGKPLVWKKSAWSNAVSLYGELVDTCVKDTQFTRGVANLLDSAEVDSFAKTVVNIYTTAGKTLPLIKDLIYTEFDTKAGAEGEGSILRGNNIVNKIEGAYVRLVGANYLRFVLSDLVSRVVHDNNMCLEIDPRKLKSYMEDVEKNRHHHQDNDKETSSGSGSSSSNTSPKENSGGNATTNNKETPASPSIPFDAERVLKENRQNLMEISQLFIDRITDPTVVEEMPREIRAVADYTAESALKYAPESLAPLIGGFIMLRFFSPAIVTPEYSKLISSDTVPSTRAKRNLVLLAKVLQNTSNGVQFGGKEDYMTCMNQFIIENKEKMTSYFKMICKDTSSLSSSSSSSLSSSGQKWSDLEGSQPPSSPSSPVSLTASAPTTWTSVSKSSNSRSISPSSAMLTKGSGGSSTTGAGSANTPSKSGGWTITTPSTLAPTPSPSSSSSSSAAGKRATSPSPIVLPSNSSSNSSSSFSWDGYIKNLEIQDLFDFHRILDLYKDKILTKLVSTNNKAAGRILELLRELGPSPKTKVEKKKQETDHAQQQQQQLGPGGFDDLTFQLERARFLFQGPNDKHDRPVFYLIVNRVKAELFDNVNPLIAHIFKVMDSCVNVSYTLIVDMSWAHISSDLKKAIFNHLPKLAEVFSRKYKKNIDKLFIVHPSAYTRAVINFMRAFTSRKLKRKIHDVYNWKQLTSFIDTENIALPETSKDYITKSYRVVKVNSKGKRQERLIKFTSNSILNIDPNSKKIQNEKRIEEIEEITSAAGSIEIGMKFTSGSLLVGNNNNSSNVNKKMGFLSIKVPGPGSGHHQNDASSTRKYVCNGELERDHIIQDIFEAGFKMGLARLSQSKGSLSHDPSVNEFKVIKVNGAGKHQDRIFKLTIDSLFNLDQQRIKSENSYAGIEEVSVDTENNDIVWLKFKSEPNKRKIICHHGEGKQLHDVLTEVINKYQKSIDLQEEVEELDFVNLQK</sequence>
<dbReference type="SMART" id="SM00323">
    <property type="entry name" value="RasGAP"/>
    <property type="match status" value="1"/>
</dbReference>
<dbReference type="Pfam" id="PF13716">
    <property type="entry name" value="CRAL_TRIO_2"/>
    <property type="match status" value="1"/>
</dbReference>
<protein>
    <submittedName>
        <fullName evidence="5">Ras GTPase activation domain-containing protein</fullName>
    </submittedName>
</protein>
<feature type="domain" description="Ras-GAP" evidence="3">
    <location>
        <begin position="53"/>
        <end position="309"/>
    </location>
</feature>
<evidence type="ECO:0000259" key="4">
    <source>
        <dbReference type="PROSITE" id="PS50191"/>
    </source>
</evidence>
<dbReference type="RefSeq" id="XP_004351070.1">
    <property type="nucleotide sequence ID" value="XM_004351018.1"/>
</dbReference>
<feature type="compositionally biased region" description="Low complexity" evidence="2">
    <location>
        <begin position="166"/>
        <end position="182"/>
    </location>
</feature>
<dbReference type="GO" id="GO:0009898">
    <property type="term" value="C:cytoplasmic side of plasma membrane"/>
    <property type="evidence" value="ECO:0007669"/>
    <property type="project" value="EnsemblProtists"/>
</dbReference>
<dbReference type="PROSITE" id="PS50191">
    <property type="entry name" value="CRAL_TRIO"/>
    <property type="match status" value="1"/>
</dbReference>
<dbReference type="PROSITE" id="PS50018">
    <property type="entry name" value="RAS_GTPASE_ACTIV_2"/>
    <property type="match status" value="1"/>
</dbReference>
<dbReference type="CDD" id="cd00170">
    <property type="entry name" value="SEC14"/>
    <property type="match status" value="1"/>
</dbReference>
<dbReference type="InterPro" id="IPR008936">
    <property type="entry name" value="Rho_GTPase_activation_prot"/>
</dbReference>
<feature type="compositionally biased region" description="Basic and acidic residues" evidence="2">
    <location>
        <begin position="152"/>
        <end position="165"/>
    </location>
</feature>
<feature type="compositionally biased region" description="Low complexity" evidence="2">
    <location>
        <begin position="435"/>
        <end position="477"/>
    </location>
</feature>
<evidence type="ECO:0000259" key="3">
    <source>
        <dbReference type="PROSITE" id="PS50018"/>
    </source>
</evidence>
<keyword evidence="6" id="KW-1185">Reference proteome</keyword>
<evidence type="ECO:0000313" key="6">
    <source>
        <dbReference type="Proteomes" id="UP000007797"/>
    </source>
</evidence>
<feature type="compositionally biased region" description="Low complexity" evidence="2">
    <location>
        <begin position="347"/>
        <end position="359"/>
    </location>
</feature>
<dbReference type="InterPro" id="IPR001251">
    <property type="entry name" value="CRAL-TRIO_dom"/>
</dbReference>
<dbReference type="Pfam" id="PF00616">
    <property type="entry name" value="RasGAP"/>
    <property type="match status" value="1"/>
</dbReference>
<feature type="region of interest" description="Disordered" evidence="2">
    <location>
        <begin position="347"/>
        <end position="477"/>
    </location>
</feature>
<dbReference type="OMA" id="MEDHLTI"/>
<dbReference type="GO" id="GO:0033058">
    <property type="term" value="P:directional locomotion"/>
    <property type="evidence" value="ECO:0007669"/>
    <property type="project" value="EnsemblProtists"/>
</dbReference>
<evidence type="ECO:0000256" key="2">
    <source>
        <dbReference type="SAM" id="MobiDB-lite"/>
    </source>
</evidence>
<gene>
    <name evidence="5" type="primary">nfaA</name>
    <name evidence="5" type="ORF">DFA_12123</name>
</gene>
<dbReference type="SUPFAM" id="SSF48350">
    <property type="entry name" value="GTPase activation domain, GAP"/>
    <property type="match status" value="1"/>
</dbReference>
<dbReference type="GO" id="GO:0051896">
    <property type="term" value="P:regulation of phosphatidylinositol 3-kinase/protein kinase B signal transduction"/>
    <property type="evidence" value="ECO:0007669"/>
    <property type="project" value="EnsemblProtists"/>
</dbReference>
<feature type="region of interest" description="Disordered" evidence="2">
    <location>
        <begin position="533"/>
        <end position="557"/>
    </location>
</feature>
<evidence type="ECO:0000256" key="1">
    <source>
        <dbReference type="ARBA" id="ARBA00022468"/>
    </source>
</evidence>
<accession>F4QFV6</accession>
<reference evidence="6" key="1">
    <citation type="journal article" date="2011" name="Genome Res.">
        <title>Phylogeny-wide analysis of social amoeba genomes highlights ancient origins for complex intercellular communication.</title>
        <authorList>
            <person name="Heidel A.J."/>
            <person name="Lawal H.M."/>
            <person name="Felder M."/>
            <person name="Schilde C."/>
            <person name="Helps N.R."/>
            <person name="Tunggal B."/>
            <person name="Rivero F."/>
            <person name="John U."/>
            <person name="Schleicher M."/>
            <person name="Eichinger L."/>
            <person name="Platzer M."/>
            <person name="Noegel A.A."/>
            <person name="Schaap P."/>
            <person name="Gloeckner G."/>
        </authorList>
    </citation>
    <scope>NUCLEOTIDE SEQUENCE [LARGE SCALE GENOMIC DNA]</scope>
    <source>
        <strain evidence="6">SH3</strain>
    </source>
</reference>
<dbReference type="STRING" id="1054147.F4QFV6"/>
<dbReference type="GO" id="GO:0005096">
    <property type="term" value="F:GTPase activator activity"/>
    <property type="evidence" value="ECO:0007669"/>
    <property type="project" value="UniProtKB-KW"/>
</dbReference>
<dbReference type="AlphaFoldDB" id="F4QFV6"/>
<evidence type="ECO:0000313" key="5">
    <source>
        <dbReference type="EMBL" id="EGG14353.1"/>
    </source>
</evidence>
<dbReference type="PANTHER" id="PTHR10194:SF151">
    <property type="entry name" value="NEUROFIBROMIN-A"/>
    <property type="match status" value="1"/>
</dbReference>
<dbReference type="InterPro" id="IPR001936">
    <property type="entry name" value="RasGAP_dom"/>
</dbReference>
<feature type="compositionally biased region" description="Low complexity" evidence="2">
    <location>
        <begin position="376"/>
        <end position="405"/>
    </location>
</feature>
<dbReference type="Gene3D" id="1.10.506.10">
    <property type="entry name" value="GTPase Activation - p120gap, domain 1"/>
    <property type="match status" value="1"/>
</dbReference>
<keyword evidence="1" id="KW-0343">GTPase activation</keyword>